<dbReference type="Proteomes" id="UP000578449">
    <property type="component" value="Unassembled WGS sequence"/>
</dbReference>
<evidence type="ECO:0008006" key="4">
    <source>
        <dbReference type="Google" id="ProtNLM"/>
    </source>
</evidence>
<name>A0A840P4U4_9ACTN</name>
<evidence type="ECO:0000313" key="2">
    <source>
        <dbReference type="EMBL" id="MBB5133536.1"/>
    </source>
</evidence>
<organism evidence="2 3">
    <name type="scientific">Thermocatellispora tengchongensis</name>
    <dbReference type="NCBI Taxonomy" id="1073253"/>
    <lineage>
        <taxon>Bacteria</taxon>
        <taxon>Bacillati</taxon>
        <taxon>Actinomycetota</taxon>
        <taxon>Actinomycetes</taxon>
        <taxon>Streptosporangiales</taxon>
        <taxon>Streptosporangiaceae</taxon>
        <taxon>Thermocatellispora</taxon>
    </lineage>
</organism>
<comment type="caution">
    <text evidence="2">The sequence shown here is derived from an EMBL/GenBank/DDBJ whole genome shotgun (WGS) entry which is preliminary data.</text>
</comment>
<dbReference type="AlphaFoldDB" id="A0A840P4U4"/>
<reference evidence="2 3" key="1">
    <citation type="submission" date="2020-08" db="EMBL/GenBank/DDBJ databases">
        <title>Genomic Encyclopedia of Type Strains, Phase IV (KMG-IV): sequencing the most valuable type-strain genomes for metagenomic binning, comparative biology and taxonomic classification.</title>
        <authorList>
            <person name="Goeker M."/>
        </authorList>
    </citation>
    <scope>NUCLEOTIDE SEQUENCE [LARGE SCALE GENOMIC DNA]</scope>
    <source>
        <strain evidence="2 3">DSM 45615</strain>
    </source>
</reference>
<keyword evidence="3" id="KW-1185">Reference proteome</keyword>
<keyword evidence="1" id="KW-0732">Signal</keyword>
<dbReference type="EMBL" id="JACHGN010000006">
    <property type="protein sequence ID" value="MBB5133536.1"/>
    <property type="molecule type" value="Genomic_DNA"/>
</dbReference>
<feature type="signal peptide" evidence="1">
    <location>
        <begin position="1"/>
        <end position="18"/>
    </location>
</feature>
<gene>
    <name evidence="2" type="ORF">HNP84_003262</name>
</gene>
<sequence>MRTLYVIGAAAGALAVCAAVVPIARSANEAAPGPASCPQRWGGTDAGGWVPAAGAGGAGESLVPGEPEAAMICAYPGDTARTGGERLAGSRIIPAEGARAIARDLGYLPAARVAPTGPCTLIGGPMTNYLIRFAYPDGDALWIGTAEEPNQCVNTTNGTLTSRSYVGSHVTAAYRTGVWRPVRSEDPCRETTGRRGQDERMVPGEPVSVIVCGRPASHGARPPRSEHGAPAATALAAALNSPPVRRSENMCQGIPDAKPREFQLVFGYADGPPALVRVSTGCTPGVDNGLLQAELHDTVRAHLERLAPPG</sequence>
<proteinExistence type="predicted"/>
<evidence type="ECO:0000256" key="1">
    <source>
        <dbReference type="SAM" id="SignalP"/>
    </source>
</evidence>
<dbReference type="RefSeq" id="WP_185050489.1">
    <property type="nucleotide sequence ID" value="NZ_BAABIX010000001.1"/>
</dbReference>
<feature type="chain" id="PRO_5039481891" description="DUF3558 domain-containing protein" evidence="1">
    <location>
        <begin position="19"/>
        <end position="310"/>
    </location>
</feature>
<evidence type="ECO:0000313" key="3">
    <source>
        <dbReference type="Proteomes" id="UP000578449"/>
    </source>
</evidence>
<protein>
    <recommendedName>
        <fullName evidence="4">DUF3558 domain-containing protein</fullName>
    </recommendedName>
</protein>
<accession>A0A840P4U4</accession>